<gene>
    <name evidence="3" type="ORF">U0070_014403</name>
</gene>
<feature type="coiled-coil region" evidence="1">
    <location>
        <begin position="6"/>
        <end position="41"/>
    </location>
</feature>
<name>A0AAW0J664_MYOGA</name>
<proteinExistence type="predicted"/>
<reference evidence="3 4" key="1">
    <citation type="journal article" date="2023" name="bioRxiv">
        <title>Conserved and derived expression patterns and positive selection on dental genes reveal complex evolutionary context of ever-growing rodent molars.</title>
        <authorList>
            <person name="Calamari Z.T."/>
            <person name="Song A."/>
            <person name="Cohen E."/>
            <person name="Akter M."/>
            <person name="Roy R.D."/>
            <person name="Hallikas O."/>
            <person name="Christensen M.M."/>
            <person name="Li P."/>
            <person name="Marangoni P."/>
            <person name="Jernvall J."/>
            <person name="Klein O.D."/>
        </authorList>
    </citation>
    <scope>NUCLEOTIDE SEQUENCE [LARGE SCALE GENOMIC DNA]</scope>
    <source>
        <strain evidence="3">V071</strain>
    </source>
</reference>
<organism evidence="3 4">
    <name type="scientific">Myodes glareolus</name>
    <name type="common">Bank vole</name>
    <name type="synonym">Clethrionomys glareolus</name>
    <dbReference type="NCBI Taxonomy" id="447135"/>
    <lineage>
        <taxon>Eukaryota</taxon>
        <taxon>Metazoa</taxon>
        <taxon>Chordata</taxon>
        <taxon>Craniata</taxon>
        <taxon>Vertebrata</taxon>
        <taxon>Euteleostomi</taxon>
        <taxon>Mammalia</taxon>
        <taxon>Eutheria</taxon>
        <taxon>Euarchontoglires</taxon>
        <taxon>Glires</taxon>
        <taxon>Rodentia</taxon>
        <taxon>Myomorpha</taxon>
        <taxon>Muroidea</taxon>
        <taxon>Cricetidae</taxon>
        <taxon>Arvicolinae</taxon>
        <taxon>Myodes</taxon>
    </lineage>
</organism>
<feature type="region of interest" description="Disordered" evidence="2">
    <location>
        <begin position="63"/>
        <end position="84"/>
    </location>
</feature>
<dbReference type="Proteomes" id="UP001488838">
    <property type="component" value="Unassembled WGS sequence"/>
</dbReference>
<dbReference type="PANTHER" id="PTHR21856:SF7">
    <property type="entry name" value="FIBROUS SHEATH-INTERACTING PROTEIN 2"/>
    <property type="match status" value="1"/>
</dbReference>
<keyword evidence="4" id="KW-1185">Reference proteome</keyword>
<feature type="compositionally biased region" description="Low complexity" evidence="2">
    <location>
        <begin position="128"/>
        <end position="141"/>
    </location>
</feature>
<dbReference type="GO" id="GO:0005739">
    <property type="term" value="C:mitochondrion"/>
    <property type="evidence" value="ECO:0007669"/>
    <property type="project" value="TreeGrafter"/>
</dbReference>
<keyword evidence="1" id="KW-0175">Coiled coil</keyword>
<feature type="region of interest" description="Disordered" evidence="2">
    <location>
        <begin position="128"/>
        <end position="162"/>
    </location>
</feature>
<evidence type="ECO:0000313" key="4">
    <source>
        <dbReference type="Proteomes" id="UP001488838"/>
    </source>
</evidence>
<accession>A0AAW0J664</accession>
<evidence type="ECO:0000256" key="1">
    <source>
        <dbReference type="SAM" id="Coils"/>
    </source>
</evidence>
<feature type="compositionally biased region" description="Polar residues" evidence="2">
    <location>
        <begin position="142"/>
        <end position="162"/>
    </location>
</feature>
<dbReference type="InterPro" id="IPR038891">
    <property type="entry name" value="FSIP2"/>
</dbReference>
<evidence type="ECO:0000256" key="2">
    <source>
        <dbReference type="SAM" id="MobiDB-lite"/>
    </source>
</evidence>
<dbReference type="EMBL" id="JBBHLL010000059">
    <property type="protein sequence ID" value="KAK7822304.1"/>
    <property type="molecule type" value="Genomic_DNA"/>
</dbReference>
<evidence type="ECO:0000313" key="3">
    <source>
        <dbReference type="EMBL" id="KAK7822304.1"/>
    </source>
</evidence>
<feature type="non-terminal residue" evidence="3">
    <location>
        <position position="162"/>
    </location>
</feature>
<comment type="caution">
    <text evidence="3">The sequence shown here is derived from an EMBL/GenBank/DDBJ whole genome shotgun (WGS) entry which is preliminary data.</text>
</comment>
<dbReference type="PANTHER" id="PTHR21856">
    <property type="entry name" value="FIBROUS SHEATH-INTERACTING PROTEIN 2"/>
    <property type="match status" value="1"/>
</dbReference>
<protein>
    <recommendedName>
        <fullName evidence="5">FSIP2</fullName>
    </recommendedName>
</protein>
<sequence length="162" mass="19364">MISKELEQLERTAEEQRLLRMDREERRQREYTRKKLNLRRKIEEEWKTKEMLLLTKIGEDVKREQRVEEQRRRSREESDRKKQAMLEKKMAYHLQKMQDTGLKDDMGRNAFEYKGQNGTLYELYGQVSSAVNQSQSSSKNVTKISGSSVAYQPEVQNSNIEQ</sequence>
<dbReference type="AlphaFoldDB" id="A0AAW0J664"/>
<evidence type="ECO:0008006" key="5">
    <source>
        <dbReference type="Google" id="ProtNLM"/>
    </source>
</evidence>